<name>A0A7W8APD9_STRST</name>
<reference evidence="4 5" key="1">
    <citation type="submission" date="2020-08" db="EMBL/GenBank/DDBJ databases">
        <title>Genomic Encyclopedia of Type Strains, Phase III (KMG-III): the genomes of soil and plant-associated and newly described type strains.</title>
        <authorList>
            <person name="Whitman W."/>
        </authorList>
    </citation>
    <scope>NUCLEOTIDE SEQUENCE [LARGE SCALE GENOMIC DNA]</scope>
    <source>
        <strain evidence="4 5">CECT 3146</strain>
    </source>
</reference>
<dbReference type="CDD" id="cd16936">
    <property type="entry name" value="HATPase_RsbW-like"/>
    <property type="match status" value="1"/>
</dbReference>
<dbReference type="SUPFAM" id="SSF55874">
    <property type="entry name" value="ATPase domain of HSP90 chaperone/DNA topoisomerase II/histidine kinase"/>
    <property type="match status" value="1"/>
</dbReference>
<organism evidence="4 5">
    <name type="scientific">Streptomyces spectabilis</name>
    <dbReference type="NCBI Taxonomy" id="68270"/>
    <lineage>
        <taxon>Bacteria</taxon>
        <taxon>Bacillati</taxon>
        <taxon>Actinomycetota</taxon>
        <taxon>Actinomycetes</taxon>
        <taxon>Kitasatosporales</taxon>
        <taxon>Streptomycetaceae</taxon>
        <taxon>Streptomyces</taxon>
    </lineage>
</organism>
<dbReference type="PANTHER" id="PTHR35526">
    <property type="entry name" value="ANTI-SIGMA-F FACTOR RSBW-RELATED"/>
    <property type="match status" value="1"/>
</dbReference>
<dbReference type="Proteomes" id="UP000549009">
    <property type="component" value="Unassembled WGS sequence"/>
</dbReference>
<protein>
    <submittedName>
        <fullName evidence="4">Anti-sigma regulatory factor (Ser/Thr protein kinase)</fullName>
    </submittedName>
</protein>
<dbReference type="Pfam" id="PF13581">
    <property type="entry name" value="HATPase_c_2"/>
    <property type="match status" value="1"/>
</dbReference>
<keyword evidence="5" id="KW-1185">Reference proteome</keyword>
<gene>
    <name evidence="4" type="ORF">FHS40_001197</name>
</gene>
<dbReference type="InterPro" id="IPR036890">
    <property type="entry name" value="HATPase_C_sf"/>
</dbReference>
<accession>A0A7W8APD9</accession>
<evidence type="ECO:0000256" key="2">
    <source>
        <dbReference type="SAM" id="MobiDB-lite"/>
    </source>
</evidence>
<dbReference type="InterPro" id="IPR050267">
    <property type="entry name" value="Anti-sigma-factor_SerPK"/>
</dbReference>
<sequence>MVSPTHSTPSDLVPGPLPAHRSTVFRLPAAAASVRAARTHVHERMTDWGIAPEVGDDAVLVISELVTNAIAHAFGDHVVCRLCVAGQRLRIEVEDQARGETAPAQRPPDPDRESGRGLALVDALAEDWGVTRVPGGAGQIVWADLSPVSPDFGGTGG</sequence>
<feature type="domain" description="Histidine kinase/HSP90-like ATPase" evidence="3">
    <location>
        <begin position="27"/>
        <end position="142"/>
    </location>
</feature>
<dbReference type="AlphaFoldDB" id="A0A7W8APD9"/>
<dbReference type="RefSeq" id="WP_229879065.1">
    <property type="nucleotide sequence ID" value="NZ_BMSQ01000009.1"/>
</dbReference>
<keyword evidence="1" id="KW-0418">Kinase</keyword>
<dbReference type="EMBL" id="JACHJD010000002">
    <property type="protein sequence ID" value="MBB5102144.1"/>
    <property type="molecule type" value="Genomic_DNA"/>
</dbReference>
<keyword evidence="1" id="KW-0808">Transferase</keyword>
<dbReference type="GO" id="GO:0004674">
    <property type="term" value="F:protein serine/threonine kinase activity"/>
    <property type="evidence" value="ECO:0007669"/>
    <property type="project" value="UniProtKB-KW"/>
</dbReference>
<dbReference type="InterPro" id="IPR003594">
    <property type="entry name" value="HATPase_dom"/>
</dbReference>
<proteinExistence type="predicted"/>
<keyword evidence="1" id="KW-0723">Serine/threonine-protein kinase</keyword>
<comment type="caution">
    <text evidence="4">The sequence shown here is derived from an EMBL/GenBank/DDBJ whole genome shotgun (WGS) entry which is preliminary data.</text>
</comment>
<evidence type="ECO:0000313" key="4">
    <source>
        <dbReference type="EMBL" id="MBB5102144.1"/>
    </source>
</evidence>
<dbReference type="Gene3D" id="3.30.565.10">
    <property type="entry name" value="Histidine kinase-like ATPase, C-terminal domain"/>
    <property type="match status" value="1"/>
</dbReference>
<feature type="region of interest" description="Disordered" evidence="2">
    <location>
        <begin position="94"/>
        <end position="116"/>
    </location>
</feature>
<evidence type="ECO:0000256" key="1">
    <source>
        <dbReference type="ARBA" id="ARBA00022527"/>
    </source>
</evidence>
<evidence type="ECO:0000259" key="3">
    <source>
        <dbReference type="Pfam" id="PF13581"/>
    </source>
</evidence>
<dbReference type="PANTHER" id="PTHR35526:SF3">
    <property type="entry name" value="ANTI-SIGMA-F FACTOR RSBW"/>
    <property type="match status" value="1"/>
</dbReference>
<evidence type="ECO:0000313" key="5">
    <source>
        <dbReference type="Proteomes" id="UP000549009"/>
    </source>
</evidence>